<evidence type="ECO:0000256" key="4">
    <source>
        <dbReference type="ARBA" id="ARBA00022598"/>
    </source>
</evidence>
<comment type="cofactor">
    <cofactor evidence="14">
        <name>Mg(2+)</name>
        <dbReference type="ChEBI" id="CHEBI:18420"/>
    </cofactor>
    <cofactor evidence="14">
        <name>Mn(2+)</name>
        <dbReference type="ChEBI" id="CHEBI:29035"/>
    </cofactor>
</comment>
<keyword evidence="17" id="KW-1185">Reference proteome</keyword>
<dbReference type="Gene3D" id="3.30.470.30">
    <property type="entry name" value="DNA ligase/mRNA capping enzyme"/>
    <property type="match status" value="1"/>
</dbReference>
<keyword evidence="10 14" id="KW-0520">NAD</keyword>
<keyword evidence="5 14" id="KW-0235">DNA replication</keyword>
<evidence type="ECO:0000259" key="15">
    <source>
        <dbReference type="PROSITE" id="PS50172"/>
    </source>
</evidence>
<evidence type="ECO:0000256" key="14">
    <source>
        <dbReference type="HAMAP-Rule" id="MF_01588"/>
    </source>
</evidence>
<evidence type="ECO:0000256" key="7">
    <source>
        <dbReference type="ARBA" id="ARBA00022763"/>
    </source>
</evidence>
<keyword evidence="11 14" id="KW-0234">DNA repair</keyword>
<evidence type="ECO:0000256" key="13">
    <source>
        <dbReference type="ARBA" id="ARBA00060881"/>
    </source>
</evidence>
<evidence type="ECO:0000256" key="9">
    <source>
        <dbReference type="ARBA" id="ARBA00022842"/>
    </source>
</evidence>
<dbReference type="AlphaFoldDB" id="A0A7X2TQJ0"/>
<dbReference type="Pfam" id="PF03120">
    <property type="entry name" value="OB_DNA_ligase"/>
    <property type="match status" value="1"/>
</dbReference>
<feature type="binding site" evidence="14">
    <location>
        <position position="167"/>
    </location>
    <ligand>
        <name>NAD(+)</name>
        <dbReference type="ChEBI" id="CHEBI:57540"/>
    </ligand>
</feature>
<sequence>MEIKKRIEELTNDLLRYQEAYYVQGKSLISDSEYDGLFDELARLEREHPEYASPNSPTVRVGSDLTSDFPEVKHTIPVLSLDKAYSVEEVLSFMTKCEEKGKENLSFVEEEKIDGISMVLYYEDGLLVRGVTRGNGSVGNDVTPNIKTISQIPLRLKENIDLVVRGEVYIAKEDFLKFKDLDGAANPRNLASGSVRRQKSSETAAIPLQIFVYEGFWADETIAPKDHISILAKLKELGFRINPHIALFSSSKQKSQNMLDSAKLEGKAYAFDDLESYIKDVTAKRASLEYEIDGMVTKINELNVRDELGYTEHHPRWAIAYKFESPQAETVIEGITMQVGRTGRITPVAELTPVALGGSTVKRATLHNQEYINDLEIAIGDRVSVVKRGDVIPAVEEVLEKNDVGNTTFKIPLTCPCCNTPLVERGAHLFCPNTDCPDQVLGRITFFTSRDCMDMESLGPKSVEILIKHNFIKDIPDLYTFDFNKILDENIRGLGEKSVNQFKAAVEESKKRPFRTVLTSLGIPEVGKKGAEVLIKGGFDNIDKLIEASQKNDVDAFIKIPQVGIQTANTIINAFNDKVLLERIEKLKSAGLQFEENYEENSLDQIFSGQVWCITGSFVNYNPRGLALAEIEKRGGRTTSSVTSKTTHLLLGKGGGSKRANAESLGVKIVTEEEFISMINKGKVIPKSEPENGQLSLF</sequence>
<dbReference type="CDD" id="cd00114">
    <property type="entry name" value="LIGANc"/>
    <property type="match status" value="1"/>
</dbReference>
<dbReference type="Proteomes" id="UP000460549">
    <property type="component" value="Unassembled WGS sequence"/>
</dbReference>
<dbReference type="SUPFAM" id="SSF47781">
    <property type="entry name" value="RuvA domain 2-like"/>
    <property type="match status" value="1"/>
</dbReference>
<dbReference type="Pfam" id="PF12826">
    <property type="entry name" value="HHH_2"/>
    <property type="match status" value="1"/>
</dbReference>
<feature type="binding site" evidence="14">
    <location>
        <position position="110"/>
    </location>
    <ligand>
        <name>NAD(+)</name>
        <dbReference type="ChEBI" id="CHEBI:57540"/>
    </ligand>
</feature>
<dbReference type="GO" id="GO:0006260">
    <property type="term" value="P:DNA replication"/>
    <property type="evidence" value="ECO:0007669"/>
    <property type="project" value="UniProtKB-KW"/>
</dbReference>
<dbReference type="Gene3D" id="1.10.150.20">
    <property type="entry name" value="5' to 3' exonuclease, C-terminal subdomain"/>
    <property type="match status" value="2"/>
</dbReference>
<proteinExistence type="inferred from homology"/>
<feature type="binding site" evidence="14">
    <location>
        <position position="133"/>
    </location>
    <ligand>
        <name>NAD(+)</name>
        <dbReference type="ChEBI" id="CHEBI:57540"/>
    </ligand>
</feature>
<dbReference type="NCBIfam" id="TIGR00575">
    <property type="entry name" value="dnlj"/>
    <property type="match status" value="1"/>
</dbReference>
<accession>A0A7X2TQJ0</accession>
<dbReference type="SMART" id="SM00532">
    <property type="entry name" value="LIGANc"/>
    <property type="match status" value="1"/>
</dbReference>
<comment type="catalytic activity">
    <reaction evidence="12 14">
        <text>NAD(+) + (deoxyribonucleotide)n-3'-hydroxyl + 5'-phospho-(deoxyribonucleotide)m = (deoxyribonucleotide)n+m + AMP + beta-nicotinamide D-nucleotide.</text>
        <dbReference type="EC" id="6.5.1.2"/>
    </reaction>
</comment>
<dbReference type="EMBL" id="VUNN01000004">
    <property type="protein sequence ID" value="MSU05857.1"/>
    <property type="molecule type" value="Genomic_DNA"/>
</dbReference>
<reference evidence="16 17" key="1">
    <citation type="submission" date="2019-08" db="EMBL/GenBank/DDBJ databases">
        <title>In-depth cultivation of the pig gut microbiome towards novel bacterial diversity and tailored functional studies.</title>
        <authorList>
            <person name="Wylensek D."/>
            <person name="Hitch T.C.A."/>
            <person name="Clavel T."/>
        </authorList>
    </citation>
    <scope>NUCLEOTIDE SEQUENCE [LARGE SCALE GENOMIC DNA]</scope>
    <source>
        <strain evidence="16 17">NM-380-WT-3C1</strain>
    </source>
</reference>
<feature type="active site" description="N6-AMP-lysine intermediate" evidence="14">
    <location>
        <position position="112"/>
    </location>
</feature>
<dbReference type="InterPro" id="IPR012340">
    <property type="entry name" value="NA-bd_OB-fold"/>
</dbReference>
<evidence type="ECO:0000256" key="11">
    <source>
        <dbReference type="ARBA" id="ARBA00023204"/>
    </source>
</evidence>
<evidence type="ECO:0000256" key="10">
    <source>
        <dbReference type="ARBA" id="ARBA00023027"/>
    </source>
</evidence>
<feature type="binding site" evidence="14">
    <location>
        <position position="418"/>
    </location>
    <ligand>
        <name>Zn(2+)</name>
        <dbReference type="ChEBI" id="CHEBI:29105"/>
    </ligand>
</feature>
<evidence type="ECO:0000256" key="6">
    <source>
        <dbReference type="ARBA" id="ARBA00022723"/>
    </source>
</evidence>
<dbReference type="EC" id="6.5.1.2" evidence="2 14"/>
<dbReference type="SUPFAM" id="SSF50249">
    <property type="entry name" value="Nucleic acid-binding proteins"/>
    <property type="match status" value="1"/>
</dbReference>
<dbReference type="Gene3D" id="1.10.287.610">
    <property type="entry name" value="Helix hairpin bin"/>
    <property type="match status" value="1"/>
</dbReference>
<keyword evidence="9 14" id="KW-0460">Magnesium</keyword>
<protein>
    <recommendedName>
        <fullName evidence="3 14">DNA ligase</fullName>
        <ecNumber evidence="2 14">6.5.1.2</ecNumber>
    </recommendedName>
    <alternativeName>
        <fullName evidence="14">Polydeoxyribonucleotide synthase [NAD(+)]</fullName>
    </alternativeName>
</protein>
<dbReference type="InterPro" id="IPR001357">
    <property type="entry name" value="BRCT_dom"/>
</dbReference>
<feature type="binding site" evidence="14">
    <location>
        <position position="298"/>
    </location>
    <ligand>
        <name>NAD(+)</name>
        <dbReference type="ChEBI" id="CHEBI:57540"/>
    </ligand>
</feature>
<dbReference type="PROSITE" id="PS01056">
    <property type="entry name" value="DNA_LIGASE_N2"/>
    <property type="match status" value="1"/>
</dbReference>
<keyword evidence="6 14" id="KW-0479">Metal-binding</keyword>
<comment type="similarity">
    <text evidence="13 14">Belongs to the NAD-dependent DNA ligase family. LigA subfamily.</text>
</comment>
<gene>
    <name evidence="14 16" type="primary">ligA</name>
    <name evidence="16" type="ORF">FYJ80_03560</name>
</gene>
<dbReference type="SUPFAM" id="SSF52113">
    <property type="entry name" value="BRCT domain"/>
    <property type="match status" value="1"/>
</dbReference>
<keyword evidence="4 14" id="KW-0436">Ligase</keyword>
<dbReference type="PANTHER" id="PTHR23389:SF9">
    <property type="entry name" value="DNA LIGASE"/>
    <property type="match status" value="1"/>
</dbReference>
<feature type="binding site" evidence="14">
    <location>
        <position position="436"/>
    </location>
    <ligand>
        <name>Zn(2+)</name>
        <dbReference type="ChEBI" id="CHEBI:29105"/>
    </ligand>
</feature>
<evidence type="ECO:0000256" key="5">
    <source>
        <dbReference type="ARBA" id="ARBA00022705"/>
    </source>
</evidence>
<dbReference type="GO" id="GO:0006281">
    <property type="term" value="P:DNA repair"/>
    <property type="evidence" value="ECO:0007669"/>
    <property type="project" value="UniProtKB-KW"/>
</dbReference>
<dbReference type="Gene3D" id="2.40.50.140">
    <property type="entry name" value="Nucleic acid-binding proteins"/>
    <property type="match status" value="1"/>
</dbReference>
<comment type="function">
    <text evidence="1 14">DNA ligase that catalyzes the formation of phosphodiester linkages between 5'-phosphoryl and 3'-hydroxyl groups in double-stranded DNA using NAD as a coenzyme and as the energy source for the reaction. It is essential for DNA replication and repair of damaged DNA.</text>
</comment>
<dbReference type="SMART" id="SM00292">
    <property type="entry name" value="BRCT"/>
    <property type="match status" value="1"/>
</dbReference>
<dbReference type="InterPro" id="IPR010994">
    <property type="entry name" value="RuvA_2-like"/>
</dbReference>
<evidence type="ECO:0000256" key="12">
    <source>
        <dbReference type="ARBA" id="ARBA00034005"/>
    </source>
</evidence>
<name>A0A7X2TQJ0_9SPIO</name>
<feature type="binding site" evidence="14">
    <location>
        <position position="431"/>
    </location>
    <ligand>
        <name>Zn(2+)</name>
        <dbReference type="ChEBI" id="CHEBI:29105"/>
    </ligand>
</feature>
<dbReference type="InterPro" id="IPR013839">
    <property type="entry name" value="DNAligase_adenylation"/>
</dbReference>
<dbReference type="RefSeq" id="WP_154424758.1">
    <property type="nucleotide sequence ID" value="NZ_VUNN01000004.1"/>
</dbReference>
<evidence type="ECO:0000256" key="2">
    <source>
        <dbReference type="ARBA" id="ARBA00012722"/>
    </source>
</evidence>
<comment type="caution">
    <text evidence="16">The sequence shown here is derived from an EMBL/GenBank/DDBJ whole genome shotgun (WGS) entry which is preliminary data.</text>
</comment>
<feature type="binding site" evidence="14">
    <location>
        <begin position="31"/>
        <end position="35"/>
    </location>
    <ligand>
        <name>NAD(+)</name>
        <dbReference type="ChEBI" id="CHEBI:57540"/>
    </ligand>
</feature>
<feature type="binding site" evidence="14">
    <location>
        <position position="415"/>
    </location>
    <ligand>
        <name>Zn(2+)</name>
        <dbReference type="ChEBI" id="CHEBI:29105"/>
    </ligand>
</feature>
<dbReference type="PANTHER" id="PTHR23389">
    <property type="entry name" value="CHROMOSOME TRANSMISSION FIDELITY FACTOR 18"/>
    <property type="match status" value="1"/>
</dbReference>
<dbReference type="InterPro" id="IPR004150">
    <property type="entry name" value="NAD_DNA_ligase_OB"/>
</dbReference>
<feature type="binding site" evidence="14">
    <location>
        <position position="322"/>
    </location>
    <ligand>
        <name>NAD(+)</name>
        <dbReference type="ChEBI" id="CHEBI:57540"/>
    </ligand>
</feature>
<evidence type="ECO:0000313" key="16">
    <source>
        <dbReference type="EMBL" id="MSU05857.1"/>
    </source>
</evidence>
<dbReference type="InterPro" id="IPR013840">
    <property type="entry name" value="DNAligase_N"/>
</dbReference>
<dbReference type="GO" id="GO:0005829">
    <property type="term" value="C:cytosol"/>
    <property type="evidence" value="ECO:0007669"/>
    <property type="project" value="TreeGrafter"/>
</dbReference>
<dbReference type="GO" id="GO:0003911">
    <property type="term" value="F:DNA ligase (NAD+) activity"/>
    <property type="evidence" value="ECO:0007669"/>
    <property type="project" value="UniProtKB-UniRule"/>
</dbReference>
<dbReference type="SUPFAM" id="SSF56091">
    <property type="entry name" value="DNA ligase/mRNA capping enzyme, catalytic domain"/>
    <property type="match status" value="1"/>
</dbReference>
<evidence type="ECO:0000256" key="3">
    <source>
        <dbReference type="ARBA" id="ARBA00013308"/>
    </source>
</evidence>
<dbReference type="InterPro" id="IPR001679">
    <property type="entry name" value="DNA_ligase"/>
</dbReference>
<dbReference type="HAMAP" id="MF_01588">
    <property type="entry name" value="DNA_ligase_A"/>
    <property type="match status" value="1"/>
</dbReference>
<dbReference type="InterPro" id="IPR041663">
    <property type="entry name" value="DisA/LigA_HHH"/>
</dbReference>
<keyword evidence="8 14" id="KW-0862">Zinc</keyword>
<evidence type="ECO:0000256" key="1">
    <source>
        <dbReference type="ARBA" id="ARBA00004067"/>
    </source>
</evidence>
<dbReference type="FunFam" id="2.40.50.140:FF:000012">
    <property type="entry name" value="DNA ligase"/>
    <property type="match status" value="1"/>
</dbReference>
<dbReference type="PIRSF" id="PIRSF001604">
    <property type="entry name" value="LigA"/>
    <property type="match status" value="1"/>
</dbReference>
<keyword evidence="14" id="KW-0464">Manganese</keyword>
<dbReference type="PROSITE" id="PS50172">
    <property type="entry name" value="BRCT"/>
    <property type="match status" value="1"/>
</dbReference>
<keyword evidence="7 14" id="KW-0227">DNA damage</keyword>
<dbReference type="Pfam" id="PF01653">
    <property type="entry name" value="DNA_ligase_aden"/>
    <property type="match status" value="1"/>
</dbReference>
<feature type="binding site" evidence="14">
    <location>
        <begin position="80"/>
        <end position="81"/>
    </location>
    <ligand>
        <name>NAD(+)</name>
        <dbReference type="ChEBI" id="CHEBI:57540"/>
    </ligand>
</feature>
<organism evidence="16 17">
    <name type="scientific">Bullifex porci</name>
    <dbReference type="NCBI Taxonomy" id="2606638"/>
    <lineage>
        <taxon>Bacteria</taxon>
        <taxon>Pseudomonadati</taxon>
        <taxon>Spirochaetota</taxon>
        <taxon>Spirochaetia</taxon>
        <taxon>Spirochaetales</taxon>
        <taxon>Spirochaetaceae</taxon>
        <taxon>Bullifex</taxon>
    </lineage>
</organism>
<dbReference type="InterPro" id="IPR036420">
    <property type="entry name" value="BRCT_dom_sf"/>
</dbReference>
<dbReference type="InterPro" id="IPR033136">
    <property type="entry name" value="DNA_ligase_CS"/>
</dbReference>
<dbReference type="GO" id="GO:0046872">
    <property type="term" value="F:metal ion binding"/>
    <property type="evidence" value="ECO:0007669"/>
    <property type="project" value="UniProtKB-KW"/>
</dbReference>
<dbReference type="Gene3D" id="3.40.50.10190">
    <property type="entry name" value="BRCT domain"/>
    <property type="match status" value="1"/>
</dbReference>
<evidence type="ECO:0000256" key="8">
    <source>
        <dbReference type="ARBA" id="ARBA00022833"/>
    </source>
</evidence>
<feature type="domain" description="BRCT" evidence="15">
    <location>
        <begin position="602"/>
        <end position="686"/>
    </location>
</feature>
<dbReference type="Pfam" id="PF00533">
    <property type="entry name" value="BRCT"/>
    <property type="match status" value="1"/>
</dbReference>
<evidence type="ECO:0000313" key="17">
    <source>
        <dbReference type="Proteomes" id="UP000460549"/>
    </source>
</evidence>
<dbReference type="NCBIfam" id="NF005932">
    <property type="entry name" value="PRK07956.1"/>
    <property type="match status" value="1"/>
</dbReference>